<dbReference type="GeneID" id="103517910"/>
<evidence type="ECO:0000313" key="4">
    <source>
        <dbReference type="Proteomes" id="UP000079169"/>
    </source>
</evidence>
<sequence length="272" mass="31367">MITNIPNLILQEGCFETIFPAEKVEHFRSHDISISHYNSLDALFRRKRGRPPKNRVIEVWNDTNTSGMDTPQAIFTSFKLPKPNTNGSEKTHPDSGHDRCSMSPLPLPLKRTSESPKPLALCQPSLVEPQGFTQYSDGCPDQLCIFLSRPHFHCNRPRCFFATDSTEELTLHSKEFHDNVVIREGFLFFDKSVDCRLENCRSNKMTRHFHCIRPGCGYTFVRYTNMLQHEEFHMDNAPVSFNTVVSPSSRSKENFEPKSEIRVKKEKRASKD</sequence>
<dbReference type="PROSITE" id="PS50157">
    <property type="entry name" value="ZINC_FINGER_C2H2_2"/>
    <property type="match status" value="1"/>
</dbReference>
<dbReference type="GO" id="GO:0000981">
    <property type="term" value="F:DNA-binding transcription factor activity, RNA polymerase II-specific"/>
    <property type="evidence" value="ECO:0007669"/>
    <property type="project" value="TreeGrafter"/>
</dbReference>
<dbReference type="KEGG" id="dci:103517910"/>
<dbReference type="RefSeq" id="XP_026685643.1">
    <property type="nucleotide sequence ID" value="XM_026829842.1"/>
</dbReference>
<evidence type="ECO:0000313" key="5">
    <source>
        <dbReference type="RefSeq" id="XP_026685643.1"/>
    </source>
</evidence>
<dbReference type="STRING" id="121845.A0A3Q0JF47"/>
<gene>
    <name evidence="5" type="primary">LOC103517910</name>
</gene>
<dbReference type="GO" id="GO:0045944">
    <property type="term" value="P:positive regulation of transcription by RNA polymerase II"/>
    <property type="evidence" value="ECO:0007669"/>
    <property type="project" value="TreeGrafter"/>
</dbReference>
<keyword evidence="1" id="KW-0479">Metal-binding</keyword>
<dbReference type="PROSITE" id="PS00028">
    <property type="entry name" value="ZINC_FINGER_C2H2_1"/>
    <property type="match status" value="1"/>
</dbReference>
<accession>A0A3Q0JF47</accession>
<name>A0A3Q0JF47_DIACI</name>
<evidence type="ECO:0000256" key="2">
    <source>
        <dbReference type="SAM" id="MobiDB-lite"/>
    </source>
</evidence>
<dbReference type="PANTHER" id="PTHR12451:SF0">
    <property type="entry name" value="ZINC FINGER PROTEIN CASTOR HOMOLOG 1"/>
    <property type="match status" value="1"/>
</dbReference>
<reference evidence="5" key="1">
    <citation type="submission" date="2025-08" db="UniProtKB">
        <authorList>
            <consortium name="RefSeq"/>
        </authorList>
    </citation>
    <scope>IDENTIFICATION</scope>
</reference>
<feature type="domain" description="C2H2-type" evidence="3">
    <location>
        <begin position="209"/>
        <end position="238"/>
    </location>
</feature>
<keyword evidence="1" id="KW-0863">Zinc-finger</keyword>
<dbReference type="PANTHER" id="PTHR12451">
    <property type="entry name" value="TRANSCRIPTION FACTOR CASTOR PROTEIN MING -RELATED"/>
    <property type="match status" value="1"/>
</dbReference>
<dbReference type="PaxDb" id="121845-A0A3Q0JF47"/>
<evidence type="ECO:0000259" key="3">
    <source>
        <dbReference type="PROSITE" id="PS50157"/>
    </source>
</evidence>
<dbReference type="GO" id="GO:0005634">
    <property type="term" value="C:nucleus"/>
    <property type="evidence" value="ECO:0007669"/>
    <property type="project" value="TreeGrafter"/>
</dbReference>
<dbReference type="InterPro" id="IPR040373">
    <property type="entry name" value="CASZ1"/>
</dbReference>
<dbReference type="SMART" id="SM00355">
    <property type="entry name" value="ZnF_C2H2"/>
    <property type="match status" value="2"/>
</dbReference>
<dbReference type="GO" id="GO:0000977">
    <property type="term" value="F:RNA polymerase II transcription regulatory region sequence-specific DNA binding"/>
    <property type="evidence" value="ECO:0007669"/>
    <property type="project" value="TreeGrafter"/>
</dbReference>
<keyword evidence="4" id="KW-1185">Reference proteome</keyword>
<feature type="compositionally biased region" description="Basic and acidic residues" evidence="2">
    <location>
        <begin position="250"/>
        <end position="272"/>
    </location>
</feature>
<dbReference type="Proteomes" id="UP000079169">
    <property type="component" value="Unplaced"/>
</dbReference>
<evidence type="ECO:0000256" key="1">
    <source>
        <dbReference type="PROSITE-ProRule" id="PRU00042"/>
    </source>
</evidence>
<feature type="region of interest" description="Disordered" evidence="2">
    <location>
        <begin position="78"/>
        <end position="105"/>
    </location>
</feature>
<dbReference type="GO" id="GO:0008270">
    <property type="term" value="F:zinc ion binding"/>
    <property type="evidence" value="ECO:0007669"/>
    <property type="project" value="UniProtKB-KW"/>
</dbReference>
<protein>
    <submittedName>
        <fullName evidence="5">Uncharacterized protein LOC103517910</fullName>
    </submittedName>
</protein>
<feature type="compositionally biased region" description="Basic and acidic residues" evidence="2">
    <location>
        <begin position="89"/>
        <end position="100"/>
    </location>
</feature>
<keyword evidence="1" id="KW-0862">Zinc</keyword>
<dbReference type="AlphaFoldDB" id="A0A3Q0JF47"/>
<feature type="region of interest" description="Disordered" evidence="2">
    <location>
        <begin position="245"/>
        <end position="272"/>
    </location>
</feature>
<proteinExistence type="predicted"/>
<dbReference type="GO" id="GO:0045664">
    <property type="term" value="P:regulation of neuron differentiation"/>
    <property type="evidence" value="ECO:0007669"/>
    <property type="project" value="TreeGrafter"/>
</dbReference>
<organism evidence="4 5">
    <name type="scientific">Diaphorina citri</name>
    <name type="common">Asian citrus psyllid</name>
    <dbReference type="NCBI Taxonomy" id="121845"/>
    <lineage>
        <taxon>Eukaryota</taxon>
        <taxon>Metazoa</taxon>
        <taxon>Ecdysozoa</taxon>
        <taxon>Arthropoda</taxon>
        <taxon>Hexapoda</taxon>
        <taxon>Insecta</taxon>
        <taxon>Pterygota</taxon>
        <taxon>Neoptera</taxon>
        <taxon>Paraneoptera</taxon>
        <taxon>Hemiptera</taxon>
        <taxon>Sternorrhyncha</taxon>
        <taxon>Psylloidea</taxon>
        <taxon>Psyllidae</taxon>
        <taxon>Diaphorininae</taxon>
        <taxon>Diaphorina</taxon>
    </lineage>
</organism>
<dbReference type="InterPro" id="IPR013087">
    <property type="entry name" value="Znf_C2H2_type"/>
</dbReference>